<keyword evidence="3" id="KW-1185">Reference proteome</keyword>
<name>A0ABW2ZEC1_9SPHI</name>
<evidence type="ECO:0000313" key="3">
    <source>
        <dbReference type="Proteomes" id="UP001597073"/>
    </source>
</evidence>
<dbReference type="EMBL" id="JBHTIA010000003">
    <property type="protein sequence ID" value="MFD0764525.1"/>
    <property type="molecule type" value="Genomic_DNA"/>
</dbReference>
<sequence>MKKLIIPAVAIALAFGTSAFKATTTTSNFFKYIGPSARTSAQVQDLNNYAALDVNPCIDNGNVCGVTLTTAKTIGQAPASSEFNVQKANLWSSQQSHTAANAAIGMEE</sequence>
<gene>
    <name evidence="2" type="ORF">ACFQZI_06650</name>
</gene>
<reference evidence="3" key="1">
    <citation type="journal article" date="2019" name="Int. J. Syst. Evol. Microbiol.">
        <title>The Global Catalogue of Microorganisms (GCM) 10K type strain sequencing project: providing services to taxonomists for standard genome sequencing and annotation.</title>
        <authorList>
            <consortium name="The Broad Institute Genomics Platform"/>
            <consortium name="The Broad Institute Genome Sequencing Center for Infectious Disease"/>
            <person name="Wu L."/>
            <person name="Ma J."/>
        </authorList>
    </citation>
    <scope>NUCLEOTIDE SEQUENCE [LARGE SCALE GENOMIC DNA]</scope>
    <source>
        <strain evidence="3">CCUG 60742</strain>
    </source>
</reference>
<keyword evidence="1" id="KW-0732">Signal</keyword>
<feature type="signal peptide" evidence="1">
    <location>
        <begin position="1"/>
        <end position="21"/>
    </location>
</feature>
<dbReference type="Proteomes" id="UP001597073">
    <property type="component" value="Unassembled WGS sequence"/>
</dbReference>
<accession>A0ABW2ZEC1</accession>
<comment type="caution">
    <text evidence="2">The sequence shown here is derived from an EMBL/GenBank/DDBJ whole genome shotgun (WGS) entry which is preliminary data.</text>
</comment>
<feature type="chain" id="PRO_5046911822" evidence="1">
    <location>
        <begin position="22"/>
        <end position="108"/>
    </location>
</feature>
<evidence type="ECO:0000313" key="2">
    <source>
        <dbReference type="EMBL" id="MFD0764525.1"/>
    </source>
</evidence>
<protein>
    <submittedName>
        <fullName evidence="2">Uncharacterized protein</fullName>
    </submittedName>
</protein>
<organism evidence="2 3">
    <name type="scientific">Mucilaginibacter lutimaris</name>
    <dbReference type="NCBI Taxonomy" id="931629"/>
    <lineage>
        <taxon>Bacteria</taxon>
        <taxon>Pseudomonadati</taxon>
        <taxon>Bacteroidota</taxon>
        <taxon>Sphingobacteriia</taxon>
        <taxon>Sphingobacteriales</taxon>
        <taxon>Sphingobacteriaceae</taxon>
        <taxon>Mucilaginibacter</taxon>
    </lineage>
</organism>
<dbReference type="RefSeq" id="WP_377140090.1">
    <property type="nucleotide sequence ID" value="NZ_JBHTIA010000003.1"/>
</dbReference>
<proteinExistence type="predicted"/>
<evidence type="ECO:0000256" key="1">
    <source>
        <dbReference type="SAM" id="SignalP"/>
    </source>
</evidence>